<feature type="transmembrane region" description="Helical" evidence="1">
    <location>
        <begin position="157"/>
        <end position="181"/>
    </location>
</feature>
<proteinExistence type="predicted"/>
<protein>
    <submittedName>
        <fullName evidence="2">Uncharacterized protein</fullName>
    </submittedName>
</protein>
<evidence type="ECO:0000313" key="3">
    <source>
        <dbReference type="Proteomes" id="UP000799423"/>
    </source>
</evidence>
<evidence type="ECO:0000313" key="2">
    <source>
        <dbReference type="EMBL" id="KAF2846076.1"/>
    </source>
</evidence>
<keyword evidence="1" id="KW-1133">Transmembrane helix</keyword>
<feature type="transmembrane region" description="Helical" evidence="1">
    <location>
        <begin position="12"/>
        <end position="41"/>
    </location>
</feature>
<organism evidence="2 3">
    <name type="scientific">Plenodomus tracheiphilus IPT5</name>
    <dbReference type="NCBI Taxonomy" id="1408161"/>
    <lineage>
        <taxon>Eukaryota</taxon>
        <taxon>Fungi</taxon>
        <taxon>Dikarya</taxon>
        <taxon>Ascomycota</taxon>
        <taxon>Pezizomycotina</taxon>
        <taxon>Dothideomycetes</taxon>
        <taxon>Pleosporomycetidae</taxon>
        <taxon>Pleosporales</taxon>
        <taxon>Pleosporineae</taxon>
        <taxon>Leptosphaeriaceae</taxon>
        <taxon>Plenodomus</taxon>
    </lineage>
</organism>
<evidence type="ECO:0000256" key="1">
    <source>
        <dbReference type="SAM" id="Phobius"/>
    </source>
</evidence>
<keyword evidence="3" id="KW-1185">Reference proteome</keyword>
<feature type="transmembrane region" description="Helical" evidence="1">
    <location>
        <begin position="113"/>
        <end position="137"/>
    </location>
</feature>
<dbReference type="EMBL" id="MU006339">
    <property type="protein sequence ID" value="KAF2846076.1"/>
    <property type="molecule type" value="Genomic_DNA"/>
</dbReference>
<dbReference type="Proteomes" id="UP000799423">
    <property type="component" value="Unassembled WGS sequence"/>
</dbReference>
<feature type="transmembrane region" description="Helical" evidence="1">
    <location>
        <begin position="286"/>
        <end position="305"/>
    </location>
</feature>
<name>A0A6A7ARY5_9PLEO</name>
<feature type="transmembrane region" description="Helical" evidence="1">
    <location>
        <begin position="234"/>
        <end position="254"/>
    </location>
</feature>
<sequence length="365" mass="40807">MSLFTQSNYFLGLASIAVVLLWGVSLWNGTVTALVVASWTGQFENGTRFETRYTGLFVLDFPISLLVAFFFYGTNGSHPGYQLFLVDAYSTLQSAFVWLYAESYRNHSKPYTVANPIIWGLMWQAFGAAIALPLFFQQHLKWSNNIHMPLPPADLCAARALPISFMLGALLPAVVGMLTIWYPRSDQLHQQILAAWQLDPVWVSLFQWALVAAFSSYSTKQSDEKSVHWLQFSYAFAAASSAAGHLYSVTALLLSPDPRSTFERVYVPFLFSGPEDATLKLANGPWLFLQYDLIIISVSCLSWAYVLADRIIEGQTRIRESVHLLILTGGIILGPGAVVSIVLFCREENLQRKRRVICTPSAKAR</sequence>
<gene>
    <name evidence="2" type="ORF">T440DRAFT_406554</name>
</gene>
<feature type="transmembrane region" description="Helical" evidence="1">
    <location>
        <begin position="80"/>
        <end position="101"/>
    </location>
</feature>
<dbReference type="OrthoDB" id="72269at2759"/>
<feature type="transmembrane region" description="Helical" evidence="1">
    <location>
        <begin position="325"/>
        <end position="345"/>
    </location>
</feature>
<feature type="transmembrane region" description="Helical" evidence="1">
    <location>
        <begin position="193"/>
        <end position="214"/>
    </location>
</feature>
<accession>A0A6A7ARY5</accession>
<keyword evidence="1" id="KW-0812">Transmembrane</keyword>
<reference evidence="2" key="1">
    <citation type="submission" date="2020-01" db="EMBL/GenBank/DDBJ databases">
        <authorList>
            <consortium name="DOE Joint Genome Institute"/>
            <person name="Haridas S."/>
            <person name="Albert R."/>
            <person name="Binder M."/>
            <person name="Bloem J."/>
            <person name="Labutti K."/>
            <person name="Salamov A."/>
            <person name="Andreopoulos B."/>
            <person name="Baker S.E."/>
            <person name="Barry K."/>
            <person name="Bills G."/>
            <person name="Bluhm B.H."/>
            <person name="Cannon C."/>
            <person name="Castanera R."/>
            <person name="Culley D.E."/>
            <person name="Daum C."/>
            <person name="Ezra D."/>
            <person name="Gonzalez J.B."/>
            <person name="Henrissat B."/>
            <person name="Kuo A."/>
            <person name="Liang C."/>
            <person name="Lipzen A."/>
            <person name="Lutzoni F."/>
            <person name="Magnuson J."/>
            <person name="Mondo S."/>
            <person name="Nolan M."/>
            <person name="Ohm R."/>
            <person name="Pangilinan J."/>
            <person name="Park H.-J."/>
            <person name="Ramirez L."/>
            <person name="Alfaro M."/>
            <person name="Sun H."/>
            <person name="Tritt A."/>
            <person name="Yoshinaga Y."/>
            <person name="Zwiers L.-H."/>
            <person name="Turgeon B.G."/>
            <person name="Goodwin S.B."/>
            <person name="Spatafora J.W."/>
            <person name="Crous P.W."/>
            <person name="Grigoriev I.V."/>
        </authorList>
    </citation>
    <scope>NUCLEOTIDE SEQUENCE</scope>
    <source>
        <strain evidence="2">IPT5</strain>
    </source>
</reference>
<keyword evidence="1" id="KW-0472">Membrane</keyword>
<dbReference type="AlphaFoldDB" id="A0A6A7ARY5"/>
<feature type="transmembrane region" description="Helical" evidence="1">
    <location>
        <begin position="53"/>
        <end position="74"/>
    </location>
</feature>